<comment type="caution">
    <text evidence="13">The sequence shown here is derived from an EMBL/GenBank/DDBJ whole genome shotgun (WGS) entry which is preliminary data.</text>
</comment>
<dbReference type="InterPro" id="IPR001790">
    <property type="entry name" value="Ribosomal_uL10"/>
</dbReference>
<dbReference type="Proteomes" id="UP001457282">
    <property type="component" value="Unassembled WGS sequence"/>
</dbReference>
<accession>A0AAW1YBC0</accession>
<evidence type="ECO:0000313" key="13">
    <source>
        <dbReference type="EMBL" id="KAK9945062.1"/>
    </source>
</evidence>
<evidence type="ECO:0000256" key="5">
    <source>
        <dbReference type="ARBA" id="ARBA00022730"/>
    </source>
</evidence>
<name>A0AAW1YBC0_RUBAR</name>
<keyword evidence="6" id="KW-0694">RNA-binding</keyword>
<dbReference type="NCBIfam" id="NF000955">
    <property type="entry name" value="PRK00099.1-1"/>
    <property type="match status" value="1"/>
</dbReference>
<evidence type="ECO:0000256" key="3">
    <source>
        <dbReference type="ARBA" id="ARBA00022528"/>
    </source>
</evidence>
<dbReference type="Gene3D" id="6.10.250.290">
    <property type="match status" value="1"/>
</dbReference>
<evidence type="ECO:0000256" key="9">
    <source>
        <dbReference type="ARBA" id="ARBA00023274"/>
    </source>
</evidence>
<dbReference type="GO" id="GO:0019843">
    <property type="term" value="F:rRNA binding"/>
    <property type="evidence" value="ECO:0007669"/>
    <property type="project" value="UniProtKB-KW"/>
</dbReference>
<evidence type="ECO:0000313" key="14">
    <source>
        <dbReference type="Proteomes" id="UP001457282"/>
    </source>
</evidence>
<dbReference type="HAMAP" id="MF_00362">
    <property type="entry name" value="Ribosomal_uL10"/>
    <property type="match status" value="1"/>
</dbReference>
<dbReference type="CDD" id="cd05797">
    <property type="entry name" value="Ribosomal_L10"/>
    <property type="match status" value="1"/>
</dbReference>
<dbReference type="GO" id="GO:1990904">
    <property type="term" value="C:ribonucleoprotein complex"/>
    <property type="evidence" value="ECO:0007669"/>
    <property type="project" value="UniProtKB-KW"/>
</dbReference>
<evidence type="ECO:0000256" key="2">
    <source>
        <dbReference type="ARBA" id="ARBA00008889"/>
    </source>
</evidence>
<keyword evidence="7" id="KW-0809">Transit peptide</keyword>
<comment type="similarity">
    <text evidence="2">Belongs to the universal ribosomal protein uL10 family.</text>
</comment>
<evidence type="ECO:0000256" key="12">
    <source>
        <dbReference type="ARBA" id="ARBA00082750"/>
    </source>
</evidence>
<keyword evidence="3" id="KW-0150">Chloroplast</keyword>
<dbReference type="GO" id="GO:0005840">
    <property type="term" value="C:ribosome"/>
    <property type="evidence" value="ECO:0007669"/>
    <property type="project" value="UniProtKB-KW"/>
</dbReference>
<keyword evidence="9" id="KW-0687">Ribonucleoprotein</keyword>
<dbReference type="InterPro" id="IPR047865">
    <property type="entry name" value="Ribosomal_uL10_bac_type"/>
</dbReference>
<dbReference type="EMBL" id="JBEDUW010000002">
    <property type="protein sequence ID" value="KAK9945062.1"/>
    <property type="molecule type" value="Genomic_DNA"/>
</dbReference>
<reference evidence="13 14" key="1">
    <citation type="journal article" date="2023" name="G3 (Bethesda)">
        <title>A chromosome-length genome assembly and annotation of blackberry (Rubus argutus, cv. 'Hillquist').</title>
        <authorList>
            <person name="Bruna T."/>
            <person name="Aryal R."/>
            <person name="Dudchenko O."/>
            <person name="Sargent D.J."/>
            <person name="Mead D."/>
            <person name="Buti M."/>
            <person name="Cavallini A."/>
            <person name="Hytonen T."/>
            <person name="Andres J."/>
            <person name="Pham M."/>
            <person name="Weisz D."/>
            <person name="Mascagni F."/>
            <person name="Usai G."/>
            <person name="Natali L."/>
            <person name="Bassil N."/>
            <person name="Fernandez G.E."/>
            <person name="Lomsadze A."/>
            <person name="Armour M."/>
            <person name="Olukolu B."/>
            <person name="Poorten T."/>
            <person name="Britton C."/>
            <person name="Davik J."/>
            <person name="Ashrafi H."/>
            <person name="Aiden E.L."/>
            <person name="Borodovsky M."/>
            <person name="Worthington M."/>
        </authorList>
    </citation>
    <scope>NUCLEOTIDE SEQUENCE [LARGE SCALE GENOMIC DNA]</scope>
    <source>
        <strain evidence="13">PI 553951</strain>
    </source>
</reference>
<keyword evidence="8" id="KW-0689">Ribosomal protein</keyword>
<keyword evidence="14" id="KW-1185">Reference proteome</keyword>
<organism evidence="13 14">
    <name type="scientific">Rubus argutus</name>
    <name type="common">Southern blackberry</name>
    <dbReference type="NCBI Taxonomy" id="59490"/>
    <lineage>
        <taxon>Eukaryota</taxon>
        <taxon>Viridiplantae</taxon>
        <taxon>Streptophyta</taxon>
        <taxon>Embryophyta</taxon>
        <taxon>Tracheophyta</taxon>
        <taxon>Spermatophyta</taxon>
        <taxon>Magnoliopsida</taxon>
        <taxon>eudicotyledons</taxon>
        <taxon>Gunneridae</taxon>
        <taxon>Pentapetalae</taxon>
        <taxon>rosids</taxon>
        <taxon>fabids</taxon>
        <taxon>Rosales</taxon>
        <taxon>Rosaceae</taxon>
        <taxon>Rosoideae</taxon>
        <taxon>Rosoideae incertae sedis</taxon>
        <taxon>Rubus</taxon>
    </lineage>
</organism>
<evidence type="ECO:0000256" key="7">
    <source>
        <dbReference type="ARBA" id="ARBA00022946"/>
    </source>
</evidence>
<protein>
    <recommendedName>
        <fullName evidence="10">Large ribosomal subunit protein uL10c</fullName>
    </recommendedName>
    <alternativeName>
        <fullName evidence="11">50S ribosomal protein L10, chloroplastic</fullName>
    </alternativeName>
    <alternativeName>
        <fullName evidence="12">CL10</fullName>
    </alternativeName>
</protein>
<evidence type="ECO:0000256" key="8">
    <source>
        <dbReference type="ARBA" id="ARBA00022980"/>
    </source>
</evidence>
<dbReference type="Pfam" id="PF00466">
    <property type="entry name" value="Ribosomal_L10"/>
    <property type="match status" value="1"/>
</dbReference>
<evidence type="ECO:0000256" key="10">
    <source>
        <dbReference type="ARBA" id="ARBA00068986"/>
    </source>
</evidence>
<dbReference type="SUPFAM" id="SSF160369">
    <property type="entry name" value="Ribosomal protein L10-like"/>
    <property type="match status" value="1"/>
</dbReference>
<dbReference type="AlphaFoldDB" id="A0AAW1YBC0"/>
<dbReference type="InterPro" id="IPR043141">
    <property type="entry name" value="Ribosomal_uL10-like_sf"/>
</dbReference>
<sequence length="323" mass="36211">MEATLFSFPTSSPALTRPANPFLSFNPRPARTHHRRLPTIRSAISRTKKEETVETIKENLENCHLLAGISYKGLTVKQFQDLRRTLPDSTKLIVAKNTLVYKAIEGTPWEALKPCMTGMNAWLFVHSEEIPPAIKPYREFQKERKLESNDFTGAVFEGKFYGPGDFKALETMPTRLEIYAKLLGSLKGPASNVVGTIQAPAEGVGHGFAGLCAEIGGEWRWAIVIGSFEACKCILNLKNQRMRRSNSTSMTLPPIYAKPKCTWLCSTPSPSQKTDFLRLVYSMREISPQRFAQDICLVQLPCARKQLSAVDVYESHCRAQLLV</sequence>
<keyword evidence="5" id="KW-0699">rRNA-binding</keyword>
<evidence type="ECO:0000256" key="11">
    <source>
        <dbReference type="ARBA" id="ARBA00077220"/>
    </source>
</evidence>
<dbReference type="GO" id="GO:0009507">
    <property type="term" value="C:chloroplast"/>
    <property type="evidence" value="ECO:0007669"/>
    <property type="project" value="UniProtKB-SubCell"/>
</dbReference>
<dbReference type="Gene3D" id="3.30.70.1730">
    <property type="match status" value="1"/>
</dbReference>
<evidence type="ECO:0000256" key="6">
    <source>
        <dbReference type="ARBA" id="ARBA00022884"/>
    </source>
</evidence>
<gene>
    <name evidence="13" type="ORF">M0R45_010593</name>
</gene>
<proteinExistence type="inferred from homology"/>
<dbReference type="InterPro" id="IPR022973">
    <property type="entry name" value="Ribosomal_uL10_bac"/>
</dbReference>
<dbReference type="FunFam" id="3.30.70.1730:FF:000007">
    <property type="entry name" value="50S ribosomal protein L10"/>
    <property type="match status" value="1"/>
</dbReference>
<evidence type="ECO:0000256" key="1">
    <source>
        <dbReference type="ARBA" id="ARBA00004229"/>
    </source>
</evidence>
<keyword evidence="4" id="KW-0934">Plastid</keyword>
<comment type="subcellular location">
    <subcellularLocation>
        <location evidence="1">Plastid</location>
        <location evidence="1">Chloroplast</location>
    </subcellularLocation>
</comment>
<dbReference type="PANTHER" id="PTHR11560">
    <property type="entry name" value="39S RIBOSOMAL PROTEIN L10, MITOCHONDRIAL"/>
    <property type="match status" value="1"/>
</dbReference>
<evidence type="ECO:0000256" key="4">
    <source>
        <dbReference type="ARBA" id="ARBA00022640"/>
    </source>
</evidence>